<gene>
    <name evidence="2" type="ORF">SCLTRI_LOCUS2129</name>
</gene>
<feature type="transmembrane region" description="Helical" evidence="1">
    <location>
        <begin position="186"/>
        <end position="207"/>
    </location>
</feature>
<accession>A0A8H2VQA8</accession>
<keyword evidence="1" id="KW-0812">Transmembrane</keyword>
<organism evidence="2 3">
    <name type="scientific">Sclerotinia trifoliorum</name>
    <dbReference type="NCBI Taxonomy" id="28548"/>
    <lineage>
        <taxon>Eukaryota</taxon>
        <taxon>Fungi</taxon>
        <taxon>Dikarya</taxon>
        <taxon>Ascomycota</taxon>
        <taxon>Pezizomycotina</taxon>
        <taxon>Leotiomycetes</taxon>
        <taxon>Helotiales</taxon>
        <taxon>Sclerotiniaceae</taxon>
        <taxon>Sclerotinia</taxon>
    </lineage>
</organism>
<proteinExistence type="predicted"/>
<feature type="transmembrane region" description="Helical" evidence="1">
    <location>
        <begin position="55"/>
        <end position="73"/>
    </location>
</feature>
<dbReference type="Proteomes" id="UP000624404">
    <property type="component" value="Unassembled WGS sequence"/>
</dbReference>
<name>A0A8H2VQA8_9HELO</name>
<dbReference type="EMBL" id="CAJHIA010000007">
    <property type="protein sequence ID" value="CAD6442338.1"/>
    <property type="molecule type" value="Genomic_DNA"/>
</dbReference>
<dbReference type="AlphaFoldDB" id="A0A8H2VQA8"/>
<reference evidence="2" key="1">
    <citation type="submission" date="2020-10" db="EMBL/GenBank/DDBJ databases">
        <authorList>
            <person name="Kusch S."/>
        </authorList>
    </citation>
    <scope>NUCLEOTIDE SEQUENCE</scope>
    <source>
        <strain evidence="2">SwB9</strain>
    </source>
</reference>
<evidence type="ECO:0000256" key="1">
    <source>
        <dbReference type="SAM" id="Phobius"/>
    </source>
</evidence>
<keyword evidence="1" id="KW-0472">Membrane</keyword>
<comment type="caution">
    <text evidence="2">The sequence shown here is derived from an EMBL/GenBank/DDBJ whole genome shotgun (WGS) entry which is preliminary data.</text>
</comment>
<keyword evidence="3" id="KW-1185">Reference proteome</keyword>
<protein>
    <submittedName>
        <fullName evidence="2">F2350cb0-f1ad-44ad-b8da-0b4103eb1488</fullName>
    </submittedName>
</protein>
<evidence type="ECO:0000313" key="3">
    <source>
        <dbReference type="Proteomes" id="UP000624404"/>
    </source>
</evidence>
<sequence length="265" mass="30868">MESYISIFNTLFATNFSIKPKAYPEVVRIPHPCFVVVLIAPILIVLVQFCSSDYLWASVTFVIFVIVTLISYFHQGENLKAVGETYTTAWEEKTRNIAKSIQDRIYAKDQKTYAHLFVLELLPSSQSESMTLIFGYSKFRASHLAQIYRLRSIPGNQHPKSISNMRHEMSEKYTAAMKDMTSETRVMLSIYLIISGAISTVLLWAAHHYYHRPSSFYEATNYLVLVCKVVVVMIMYMSVLRQTRFWIEELERERREIMRGWDIVD</sequence>
<evidence type="ECO:0000313" key="2">
    <source>
        <dbReference type="EMBL" id="CAD6442338.1"/>
    </source>
</evidence>
<feature type="transmembrane region" description="Helical" evidence="1">
    <location>
        <begin position="219"/>
        <end position="239"/>
    </location>
</feature>
<dbReference type="OrthoDB" id="3518882at2759"/>
<keyword evidence="1" id="KW-1133">Transmembrane helix</keyword>
<feature type="transmembrane region" description="Helical" evidence="1">
    <location>
        <begin position="29"/>
        <end position="49"/>
    </location>
</feature>